<feature type="transmembrane region" description="Helical" evidence="1">
    <location>
        <begin position="213"/>
        <end position="232"/>
    </location>
</feature>
<feature type="transmembrane region" description="Helical" evidence="1">
    <location>
        <begin position="58"/>
        <end position="79"/>
    </location>
</feature>
<feature type="transmembrane region" description="Helical" evidence="1">
    <location>
        <begin position="173"/>
        <end position="193"/>
    </location>
</feature>
<keyword evidence="1" id="KW-0812">Transmembrane</keyword>
<dbReference type="EMBL" id="CP158165">
    <property type="protein sequence ID" value="XBV22261.1"/>
    <property type="molecule type" value="Genomic_DNA"/>
</dbReference>
<organism evidence="2">
    <name type="scientific">Kribbella sp. HUAS MG21</name>
    <dbReference type="NCBI Taxonomy" id="3160966"/>
    <lineage>
        <taxon>Bacteria</taxon>
        <taxon>Bacillati</taxon>
        <taxon>Actinomycetota</taxon>
        <taxon>Actinomycetes</taxon>
        <taxon>Propionibacteriales</taxon>
        <taxon>Kribbellaceae</taxon>
        <taxon>Kribbella</taxon>
    </lineage>
</organism>
<name>A0AAU7T611_9ACTN</name>
<feature type="transmembrane region" description="Helical" evidence="1">
    <location>
        <begin position="91"/>
        <end position="120"/>
    </location>
</feature>
<evidence type="ECO:0000313" key="2">
    <source>
        <dbReference type="EMBL" id="XBV22261.1"/>
    </source>
</evidence>
<protein>
    <submittedName>
        <fullName evidence="2">Uncharacterized protein</fullName>
    </submittedName>
</protein>
<reference evidence="2" key="1">
    <citation type="submission" date="2024-06" db="EMBL/GenBank/DDBJ databases">
        <title>Kribbella sp. strain HUAS MG21 genome sequences.</title>
        <authorList>
            <person name="Mo P."/>
        </authorList>
    </citation>
    <scope>NUCLEOTIDE SEQUENCE</scope>
    <source>
        <strain evidence="2">HUAS MG21</strain>
    </source>
</reference>
<evidence type="ECO:0000256" key="1">
    <source>
        <dbReference type="SAM" id="Phobius"/>
    </source>
</evidence>
<gene>
    <name evidence="2" type="ORF">ABN611_27300</name>
</gene>
<feature type="transmembrane region" description="Helical" evidence="1">
    <location>
        <begin position="17"/>
        <end position="38"/>
    </location>
</feature>
<feature type="transmembrane region" description="Helical" evidence="1">
    <location>
        <begin position="267"/>
        <end position="290"/>
    </location>
</feature>
<sequence length="305" mass="31524">MSGVLGMSQQRRSLRRAALAVACLAPVPYLVLKVLWLSGSSIGTTTAAGAGAMHETRFVVGNLITVGLMLVAVAFAIALTRPSAHRVPAWLVFVLGAGVTGLLAPILLGLPVGLILQLAAGEVAADEGLAPWVFGVVYSGFALLGIAMAVLLAQYVVTRWGQLIARPPELPRVAPLVGGALGLVPFGLANLYWGLAGPGSTGPQGMELVAQRTVLVVSGLLGLAAFAVPFLSRGVGPRLAWLITWTGCCVAAFQGPTQILLANDGDVRPMIVLLTLLSTPGSALYGLSLLRRTWSRSRAVAVTPV</sequence>
<accession>A0AAU7T611</accession>
<dbReference type="AlphaFoldDB" id="A0AAU7T611"/>
<feature type="transmembrane region" description="Helical" evidence="1">
    <location>
        <begin position="132"/>
        <end position="153"/>
    </location>
</feature>
<proteinExistence type="predicted"/>
<keyword evidence="1" id="KW-0472">Membrane</keyword>
<feature type="transmembrane region" description="Helical" evidence="1">
    <location>
        <begin position="239"/>
        <end position="261"/>
    </location>
</feature>
<keyword evidence="1" id="KW-1133">Transmembrane helix</keyword>
<dbReference type="RefSeq" id="WP_350275107.1">
    <property type="nucleotide sequence ID" value="NZ_CP158165.1"/>
</dbReference>